<evidence type="ECO:0000313" key="3">
    <source>
        <dbReference type="EMBL" id="GGZ41990.1"/>
    </source>
</evidence>
<dbReference type="InterPro" id="IPR011006">
    <property type="entry name" value="CheY-like_superfamily"/>
</dbReference>
<dbReference type="Pfam" id="PF00072">
    <property type="entry name" value="Response_reg"/>
    <property type="match status" value="1"/>
</dbReference>
<dbReference type="PANTHER" id="PTHR44520:SF2">
    <property type="entry name" value="RESPONSE REGULATOR RCP1"/>
    <property type="match status" value="1"/>
</dbReference>
<dbReference type="Proteomes" id="UP000619457">
    <property type="component" value="Unassembled WGS sequence"/>
</dbReference>
<dbReference type="EMBL" id="BMWX01000012">
    <property type="protein sequence ID" value="GGZ41990.1"/>
    <property type="molecule type" value="Genomic_DNA"/>
</dbReference>
<gene>
    <name evidence="3" type="ORF">GCM10007049_39010</name>
</gene>
<keyword evidence="4" id="KW-1185">Reference proteome</keyword>
<accession>A0A918QE42</accession>
<evidence type="ECO:0000256" key="1">
    <source>
        <dbReference type="PROSITE-ProRule" id="PRU00169"/>
    </source>
</evidence>
<reference evidence="3" key="2">
    <citation type="submission" date="2020-09" db="EMBL/GenBank/DDBJ databases">
        <authorList>
            <person name="Sun Q."/>
            <person name="Kim S."/>
        </authorList>
    </citation>
    <scope>NUCLEOTIDE SEQUENCE</scope>
    <source>
        <strain evidence="3">KCTC 12368</strain>
    </source>
</reference>
<dbReference type="SUPFAM" id="SSF52172">
    <property type="entry name" value="CheY-like"/>
    <property type="match status" value="1"/>
</dbReference>
<dbReference type="SMART" id="SM00448">
    <property type="entry name" value="REC"/>
    <property type="match status" value="1"/>
</dbReference>
<evidence type="ECO:0000313" key="4">
    <source>
        <dbReference type="Proteomes" id="UP000619457"/>
    </source>
</evidence>
<dbReference type="InterPro" id="IPR001789">
    <property type="entry name" value="Sig_transdc_resp-reg_receiver"/>
</dbReference>
<keyword evidence="1" id="KW-0597">Phosphoprotein</keyword>
<reference evidence="3" key="1">
    <citation type="journal article" date="2014" name="Int. J. Syst. Evol. Microbiol.">
        <title>Complete genome sequence of Corynebacterium casei LMG S-19264T (=DSM 44701T), isolated from a smear-ripened cheese.</title>
        <authorList>
            <consortium name="US DOE Joint Genome Institute (JGI-PGF)"/>
            <person name="Walter F."/>
            <person name="Albersmeier A."/>
            <person name="Kalinowski J."/>
            <person name="Ruckert C."/>
        </authorList>
    </citation>
    <scope>NUCLEOTIDE SEQUENCE</scope>
    <source>
        <strain evidence="3">KCTC 12368</strain>
    </source>
</reference>
<evidence type="ECO:0000259" key="2">
    <source>
        <dbReference type="PROSITE" id="PS50110"/>
    </source>
</evidence>
<sequence>MGTPMVLLIDDDEINNYVNSSILHKEFPHLEIKQFTSAEEALAHILSNADIPYYIFLDINMPLMNGWEFLDELDKLDIILNLTIFMLTSSIDQADRDRVKTYSRVNQFLVKPLQRTFVQSLFNK</sequence>
<organism evidence="3 4">
    <name type="scientific">Echinicola pacifica</name>
    <dbReference type="NCBI Taxonomy" id="346377"/>
    <lineage>
        <taxon>Bacteria</taxon>
        <taxon>Pseudomonadati</taxon>
        <taxon>Bacteroidota</taxon>
        <taxon>Cytophagia</taxon>
        <taxon>Cytophagales</taxon>
        <taxon>Cyclobacteriaceae</taxon>
        <taxon>Echinicola</taxon>
    </lineage>
</organism>
<dbReference type="PANTHER" id="PTHR44520">
    <property type="entry name" value="RESPONSE REGULATOR RCP1-RELATED"/>
    <property type="match status" value="1"/>
</dbReference>
<dbReference type="AlphaFoldDB" id="A0A918QE42"/>
<proteinExistence type="predicted"/>
<dbReference type="PROSITE" id="PS50110">
    <property type="entry name" value="RESPONSE_REGULATORY"/>
    <property type="match status" value="1"/>
</dbReference>
<dbReference type="RefSeq" id="WP_044202231.1">
    <property type="nucleotide sequence ID" value="NZ_BMWX01000012.1"/>
</dbReference>
<dbReference type="Gene3D" id="3.40.50.2300">
    <property type="match status" value="1"/>
</dbReference>
<protein>
    <submittedName>
        <fullName evidence="3">Response regulator</fullName>
    </submittedName>
</protein>
<name>A0A918QE42_9BACT</name>
<comment type="caution">
    <text evidence="3">The sequence shown here is derived from an EMBL/GenBank/DDBJ whole genome shotgun (WGS) entry which is preliminary data.</text>
</comment>
<dbReference type="GO" id="GO:0000160">
    <property type="term" value="P:phosphorelay signal transduction system"/>
    <property type="evidence" value="ECO:0007669"/>
    <property type="project" value="InterPro"/>
</dbReference>
<feature type="domain" description="Response regulatory" evidence="2">
    <location>
        <begin position="5"/>
        <end position="124"/>
    </location>
</feature>
<feature type="modified residue" description="4-aspartylphosphate" evidence="1">
    <location>
        <position position="58"/>
    </location>
</feature>
<dbReference type="InterPro" id="IPR052893">
    <property type="entry name" value="TCS_response_regulator"/>
</dbReference>